<sequence length="547" mass="57642">MAKAAGGLCLVLAAFILALPSILSTRAGLRSALAVANRFVPGTIAVKQARLGWRTPVNIEHVEWGDLSEEGGRAVVEVQSIKSSASLWDMARGQEYEVVVSSPRVDGSLTEDGDLRLQRVAQGRAASTVQAGSNGGIKAIVGSEDVRFAAEGKFLSGHLYVSDGIIHGLPSAAKEVVGNDLHITAIVGAKQLKTEGQEYDIEADWVDHTPKPPRSRNIGKPLEPTVIKVASEHINAQLNGWRTADGIILREPITASFAYTPALAKYGFAKVAPLLADVAAVEEGGLVSVTATPDKMEVPSERMTVRVEPLRLKVGRGPLLGKAIEFLASQGGGGVRGRGSLLQAWTSPIQVDLLSSGALKTQRLDVLVGGASRGLHLATWGQVDVKSDQINMWLGFPAASLSRVGLKGLPREAMLPIAVEGSLHKPRVKWLDGYRKVAALATAYKPEAAVEGTADAQPAAAPSLRRSVFQEALRSMAASEGASAEDVEVPPPVDKVLPWETLQEDGSIVSTVSEDAEGDGILSVVVGTLGHLVRKAASALGRKLHIV</sequence>
<evidence type="ECO:0008006" key="4">
    <source>
        <dbReference type="Google" id="ProtNLM"/>
    </source>
</evidence>
<feature type="signal peptide" evidence="1">
    <location>
        <begin position="1"/>
        <end position="24"/>
    </location>
</feature>
<evidence type="ECO:0000256" key="1">
    <source>
        <dbReference type="SAM" id="SignalP"/>
    </source>
</evidence>
<accession>A0ABR2YG68</accession>
<organism evidence="2 3">
    <name type="scientific">Coccomyxa subellipsoidea</name>
    <dbReference type="NCBI Taxonomy" id="248742"/>
    <lineage>
        <taxon>Eukaryota</taxon>
        <taxon>Viridiplantae</taxon>
        <taxon>Chlorophyta</taxon>
        <taxon>core chlorophytes</taxon>
        <taxon>Trebouxiophyceae</taxon>
        <taxon>Trebouxiophyceae incertae sedis</taxon>
        <taxon>Coccomyxaceae</taxon>
        <taxon>Coccomyxa</taxon>
    </lineage>
</organism>
<proteinExistence type="predicted"/>
<comment type="caution">
    <text evidence="2">The sequence shown here is derived from an EMBL/GenBank/DDBJ whole genome shotgun (WGS) entry which is preliminary data.</text>
</comment>
<dbReference type="Proteomes" id="UP001491310">
    <property type="component" value="Unassembled WGS sequence"/>
</dbReference>
<reference evidence="2 3" key="1">
    <citation type="journal article" date="2024" name="Nat. Commun.">
        <title>Phylogenomics reveals the evolutionary origins of lichenization in chlorophyte algae.</title>
        <authorList>
            <person name="Puginier C."/>
            <person name="Libourel C."/>
            <person name="Otte J."/>
            <person name="Skaloud P."/>
            <person name="Haon M."/>
            <person name="Grisel S."/>
            <person name="Petersen M."/>
            <person name="Berrin J.G."/>
            <person name="Delaux P.M."/>
            <person name="Dal Grande F."/>
            <person name="Keller J."/>
        </authorList>
    </citation>
    <scope>NUCLEOTIDE SEQUENCE [LARGE SCALE GENOMIC DNA]</scope>
    <source>
        <strain evidence="2 3">SAG 216-7</strain>
    </source>
</reference>
<evidence type="ECO:0000313" key="3">
    <source>
        <dbReference type="Proteomes" id="UP001491310"/>
    </source>
</evidence>
<gene>
    <name evidence="2" type="ORF">WJX75_003587</name>
</gene>
<evidence type="ECO:0000313" key="2">
    <source>
        <dbReference type="EMBL" id="KAK9904839.1"/>
    </source>
</evidence>
<name>A0ABR2YG68_9CHLO</name>
<feature type="chain" id="PRO_5045758524" description="DUF3971 domain-containing protein" evidence="1">
    <location>
        <begin position="25"/>
        <end position="547"/>
    </location>
</feature>
<dbReference type="EMBL" id="JALJOT010000012">
    <property type="protein sequence ID" value="KAK9904839.1"/>
    <property type="molecule type" value="Genomic_DNA"/>
</dbReference>
<keyword evidence="3" id="KW-1185">Reference proteome</keyword>
<keyword evidence="1" id="KW-0732">Signal</keyword>
<protein>
    <recommendedName>
        <fullName evidence="4">DUF3971 domain-containing protein</fullName>
    </recommendedName>
</protein>